<keyword evidence="2" id="KW-1185">Reference proteome</keyword>
<protein>
    <submittedName>
        <fullName evidence="1">Uncharacterized protein</fullName>
    </submittedName>
</protein>
<name>A0A1M5EUW9_STRHI</name>
<dbReference type="AlphaFoldDB" id="A0A1M5EUW9"/>
<evidence type="ECO:0000313" key="2">
    <source>
        <dbReference type="Proteomes" id="UP000184501"/>
    </source>
</evidence>
<gene>
    <name evidence="1" type="ORF">SAMN05444320_105147</name>
</gene>
<dbReference type="EMBL" id="FQVN01000005">
    <property type="protein sequence ID" value="SHF82997.1"/>
    <property type="molecule type" value="Genomic_DNA"/>
</dbReference>
<accession>A0A1M5EUW9</accession>
<dbReference type="STRING" id="2017.SAMN05444320_105147"/>
<dbReference type="RefSeq" id="WP_073484177.1">
    <property type="nucleotide sequence ID" value="NZ_FQVN01000005.1"/>
</dbReference>
<evidence type="ECO:0000313" key="1">
    <source>
        <dbReference type="EMBL" id="SHF82997.1"/>
    </source>
</evidence>
<organism evidence="1 2">
    <name type="scientific">Streptoalloteichus hindustanus</name>
    <dbReference type="NCBI Taxonomy" id="2017"/>
    <lineage>
        <taxon>Bacteria</taxon>
        <taxon>Bacillati</taxon>
        <taxon>Actinomycetota</taxon>
        <taxon>Actinomycetes</taxon>
        <taxon>Pseudonocardiales</taxon>
        <taxon>Pseudonocardiaceae</taxon>
        <taxon>Streptoalloteichus</taxon>
    </lineage>
</organism>
<sequence length="1151" mass="126940">MIAVIGERWLTEFGHRLFEPHDVVRKEIAAALAAGKPVIPVLGHAGRMHRVDELPPDLAKLANCQYVRLTYRDAHMLPGLVDRLIEAVPDLGIDVREGIGDLATWNRERTSLTSSELPADLVLLGREDIVERMRSWLAGPPGNLAVQGQTTDEVAAFVATVLDRHNPHHRAVLVTSKAGWEHAAKIPPSFPAVVVSDDVPVSHAQSTRHVVIARDGFVRRSGDLVLPRVPRDKAHDAFLAQGVPPHRANEYAGLVRRSPRALTRRLSPNAPRPPWTQAPTSAITVPLALVSRWSTANQADHDVIGRITGHDYSSVEHFAESSAVSGDPLVHRSGSRWQLADPYDASSQLMAQVSITNIRQFSEAALEVLGELDPVLSLPARDVPTARINGVGRTWSSDLRQGLAHGLARLADAGTATVAGDAAENHAAHVVHQLLRRANDDQSGLLWRSLSDVLPLFAEAAPRVFLSAVRTGLRGEDPLLRVMFEDTGGWSLSWHSAHTGLLWALETIAWAREHSTVATLLLAKLAEIDPGGRLSNRPSRSLANLLTHLPLSPIPLDRRATIINQVRTRYPEVGWRLLNDLTDLHRLMYPVRPRVRHTWTGDDCAPASDSVEAYQEEVFRAVLADLAAKPRRWTEYLPQITGLPAIRRELLLSSLETAEFGGLGPEETRELWDQGIRITGRARGSADERHLAHEDIDRLSSFLARIEPASDPTRHAWLFTWRPDLPGVDRTDFEAHRFAVESLQRETLAGELARHGVDGVARLAEASERGDLVGWTLAQIAGDSVQGEVFARLGSPLAEGWIRCRAQEGGRDWAADAANALPEDHVSRAAFLLALPVDWAFEQLDREGLDVRDRFWALTPAFPLPTARTEEYLVELISRGRGNAVVDAMSVALHGDQEVWHPPAELITAAFHSLLKTPDQITSHTAYAVESLLTYMHASGHSLRQVAMWEMAFASLLHNRQPRALLELIADDAVAFVELHQFRYLPTEKVNPSAMGFFMTGERLRCVPGQTGDGVDRVRLLDWVRQARGLLNEAGLRRTGDQAIGALISAGPDGEDGAWPAEAVRDVLDLEDADELRSGFRMGLINNIGVTTRGLYDGGEQERESAAKYLAWADKVEAGWPHTAQVLRDHAASLQQEGRYWDRSAEDDHDE</sequence>
<proteinExistence type="predicted"/>
<reference evidence="1 2" key="1">
    <citation type="submission" date="2016-11" db="EMBL/GenBank/DDBJ databases">
        <authorList>
            <person name="Jaros S."/>
            <person name="Januszkiewicz K."/>
            <person name="Wedrychowicz H."/>
        </authorList>
    </citation>
    <scope>NUCLEOTIDE SEQUENCE [LARGE SCALE GENOMIC DNA]</scope>
    <source>
        <strain evidence="1 2">DSM 44523</strain>
    </source>
</reference>
<dbReference type="OrthoDB" id="4547231at2"/>
<dbReference type="Proteomes" id="UP000184501">
    <property type="component" value="Unassembled WGS sequence"/>
</dbReference>